<dbReference type="Gene3D" id="1.10.10.520">
    <property type="entry name" value="Ubiquitin activating enzymes (Uba3). Chain: B, domain 2"/>
    <property type="match status" value="1"/>
</dbReference>
<dbReference type="EMBL" id="DS113417">
    <property type="protein sequence ID" value="EAY06701.1"/>
    <property type="molecule type" value="Genomic_DNA"/>
</dbReference>
<protein>
    <recommendedName>
        <fullName evidence="4">SUMO-activating enzyme subunit</fullName>
    </recommendedName>
</protein>
<sequence>MDFDKSPNILLVGAGGIGCEIIKSLAIDGVYRITVVDFDTISLSNLSRQFFYSEDDIGKEKSIRLAENAMKRYPNLQITGISGNVLDSSFDPDFIDQFDFVFCGVDNIDARMRISQLCVITQTPFIDCASSGKHAQSVPTIPFKSACYVCSPVAAPSGPKVTCTIRSTPQTIEHCSAWSFHLFNAVFSGQGSNDVISVDNLEPQALYDNVFVKRIEELRSKTEIWKHRVPPDPYPAKVTPNHEPITRPCDKWTLEESCGVFADVVSRLSPPLVFDKDDDDHLAFATAATNLQSHCFHINKAVSMFENKGLVAVVVPALATTNSIISGIAVQQMKQMFTENKLNVKSVWMSNSLNGPKLTPVKLEPPSKTCSICGYEVWHVQCDYTKTMISEVAKSTGINSPSILLGNNIIYDCEDTDDKKISELEGIGNSVILVANDIDDPEVRKHILLRNRNVDFNAEKVHDQLYVKPESDNECDYSDIEIIG</sequence>
<feature type="binding site" evidence="6">
    <location>
        <position position="37"/>
    </location>
    <ligand>
        <name>ATP</name>
        <dbReference type="ChEBI" id="CHEBI:30616"/>
    </ligand>
</feature>
<feature type="binding site" evidence="6">
    <location>
        <begin position="13"/>
        <end position="18"/>
    </location>
    <ligand>
        <name>ATP</name>
        <dbReference type="ChEBI" id="CHEBI:30616"/>
    </ligand>
</feature>
<dbReference type="Pfam" id="PF00899">
    <property type="entry name" value="ThiF"/>
    <property type="match status" value="1"/>
</dbReference>
<feature type="binding site" evidence="7">
    <location>
        <position position="373"/>
    </location>
    <ligand>
        <name>Zn(2+)</name>
        <dbReference type="ChEBI" id="CHEBI:29105"/>
    </ligand>
</feature>
<dbReference type="VEuPathDB" id="TrichDB:TVAG_211530"/>
<keyword evidence="1 4" id="KW-0547">Nucleotide-binding</keyword>
<feature type="active site" description="Glycyl thioester intermediate" evidence="5">
    <location>
        <position position="163"/>
    </location>
</feature>
<dbReference type="PIRSF" id="PIRSF039133">
    <property type="entry name" value="SUMO_E1B"/>
    <property type="match status" value="1"/>
</dbReference>
<dbReference type="GO" id="GO:0019948">
    <property type="term" value="F:SUMO activating enzyme activity"/>
    <property type="evidence" value="ECO:0000318"/>
    <property type="project" value="GO_Central"/>
</dbReference>
<dbReference type="AlphaFoldDB" id="A2EKZ3"/>
<dbReference type="GO" id="GO:0046872">
    <property type="term" value="F:metal ion binding"/>
    <property type="evidence" value="ECO:0007669"/>
    <property type="project" value="UniProtKB-KW"/>
</dbReference>
<dbReference type="VEuPathDB" id="TrichDB:TVAGG3_1014010"/>
<dbReference type="SMR" id="A2EKZ3"/>
<comment type="subunit">
    <text evidence="4">Heterodimer.</text>
</comment>
<keyword evidence="3 4" id="KW-0067">ATP-binding</keyword>
<dbReference type="STRING" id="5722.A2EKZ3"/>
<dbReference type="KEGG" id="tva:4764580"/>
<dbReference type="GO" id="GO:0005524">
    <property type="term" value="F:ATP binding"/>
    <property type="evidence" value="ECO:0007669"/>
    <property type="project" value="UniProtKB-UniRule"/>
</dbReference>
<dbReference type="GO" id="GO:0005737">
    <property type="term" value="C:cytoplasm"/>
    <property type="evidence" value="ECO:0000318"/>
    <property type="project" value="GO_Central"/>
</dbReference>
<keyword evidence="2 4" id="KW-0833">Ubl conjugation pathway</keyword>
<comment type="pathway">
    <text evidence="4">Protein modification; protein sumoylation.</text>
</comment>
<reference evidence="9" key="1">
    <citation type="submission" date="2006-10" db="EMBL/GenBank/DDBJ databases">
        <authorList>
            <person name="Amadeo P."/>
            <person name="Zhao Q."/>
            <person name="Wortman J."/>
            <person name="Fraser-Liggett C."/>
            <person name="Carlton J."/>
        </authorList>
    </citation>
    <scope>NUCLEOTIDE SEQUENCE</scope>
    <source>
        <strain evidence="9">G3</strain>
    </source>
</reference>
<evidence type="ECO:0000256" key="7">
    <source>
        <dbReference type="PIRSR" id="PIRSR039133-3"/>
    </source>
</evidence>
<dbReference type="InterPro" id="IPR023318">
    <property type="entry name" value="Ub_act_enz_dom_a_sf"/>
</dbReference>
<dbReference type="OrthoDB" id="10255449at2759"/>
<accession>A2EKZ3</accession>
<evidence type="ECO:0000256" key="5">
    <source>
        <dbReference type="PIRSR" id="PIRSR039133-1"/>
    </source>
</evidence>
<dbReference type="InParanoid" id="A2EKZ3"/>
<evidence type="ECO:0000259" key="8">
    <source>
        <dbReference type="Pfam" id="PF00899"/>
    </source>
</evidence>
<keyword evidence="4 7" id="KW-0479">Metal-binding</keyword>
<feature type="binding site" evidence="7">
    <location>
        <position position="150"/>
    </location>
    <ligand>
        <name>Zn(2+)</name>
        <dbReference type="ChEBI" id="CHEBI:29105"/>
    </ligand>
</feature>
<dbReference type="InterPro" id="IPR030661">
    <property type="entry name" value="Uba2"/>
</dbReference>
<organism evidence="9 10">
    <name type="scientific">Trichomonas vaginalis (strain ATCC PRA-98 / G3)</name>
    <dbReference type="NCBI Taxonomy" id="412133"/>
    <lineage>
        <taxon>Eukaryota</taxon>
        <taxon>Metamonada</taxon>
        <taxon>Parabasalia</taxon>
        <taxon>Trichomonadida</taxon>
        <taxon>Trichomonadidae</taxon>
        <taxon>Trichomonas</taxon>
    </lineage>
</organism>
<keyword evidence="4 7" id="KW-0862">Zinc</keyword>
<dbReference type="SUPFAM" id="SSF69572">
    <property type="entry name" value="Activating enzymes of the ubiquitin-like proteins"/>
    <property type="match status" value="1"/>
</dbReference>
<proteinExistence type="inferred from homology"/>
<evidence type="ECO:0000256" key="1">
    <source>
        <dbReference type="ARBA" id="ARBA00022741"/>
    </source>
</evidence>
<dbReference type="GO" id="GO:0031510">
    <property type="term" value="C:SUMO activating enzyme complex"/>
    <property type="evidence" value="ECO:0000318"/>
    <property type="project" value="GO_Central"/>
</dbReference>
<evidence type="ECO:0000256" key="3">
    <source>
        <dbReference type="ARBA" id="ARBA00022840"/>
    </source>
</evidence>
<dbReference type="RefSeq" id="XP_001318924.1">
    <property type="nucleotide sequence ID" value="XM_001318889.1"/>
</dbReference>
<dbReference type="eggNOG" id="KOG2013">
    <property type="taxonomic scope" value="Eukaryota"/>
</dbReference>
<dbReference type="InterPro" id="IPR035985">
    <property type="entry name" value="Ubiquitin-activating_enz"/>
</dbReference>
<gene>
    <name evidence="9" type="ORF">TVAG_211530</name>
</gene>
<dbReference type="PROSITE" id="PS51257">
    <property type="entry name" value="PROKAR_LIPOPROTEIN"/>
    <property type="match status" value="1"/>
</dbReference>
<feature type="binding site" evidence="7">
    <location>
        <position position="147"/>
    </location>
    <ligand>
        <name>Zn(2+)</name>
        <dbReference type="ChEBI" id="CHEBI:29105"/>
    </ligand>
</feature>
<feature type="binding site" evidence="6">
    <location>
        <position position="61"/>
    </location>
    <ligand>
        <name>ATP</name>
        <dbReference type="ChEBI" id="CHEBI:30616"/>
    </ligand>
</feature>
<evidence type="ECO:0000256" key="2">
    <source>
        <dbReference type="ARBA" id="ARBA00022786"/>
    </source>
</evidence>
<reference evidence="9" key="2">
    <citation type="journal article" date="2007" name="Science">
        <title>Draft genome sequence of the sexually transmitted pathogen Trichomonas vaginalis.</title>
        <authorList>
            <person name="Carlton J.M."/>
            <person name="Hirt R.P."/>
            <person name="Silva J.C."/>
            <person name="Delcher A.L."/>
            <person name="Schatz M."/>
            <person name="Zhao Q."/>
            <person name="Wortman J.R."/>
            <person name="Bidwell S.L."/>
            <person name="Alsmark U.C.M."/>
            <person name="Besteiro S."/>
            <person name="Sicheritz-Ponten T."/>
            <person name="Noel C.J."/>
            <person name="Dacks J.B."/>
            <person name="Foster P.G."/>
            <person name="Simillion C."/>
            <person name="Van de Peer Y."/>
            <person name="Miranda-Saavedra D."/>
            <person name="Barton G.J."/>
            <person name="Westrop G.D."/>
            <person name="Mueller S."/>
            <person name="Dessi D."/>
            <person name="Fiori P.L."/>
            <person name="Ren Q."/>
            <person name="Paulsen I."/>
            <person name="Zhang H."/>
            <person name="Bastida-Corcuera F.D."/>
            <person name="Simoes-Barbosa A."/>
            <person name="Brown M.T."/>
            <person name="Hayes R.D."/>
            <person name="Mukherjee M."/>
            <person name="Okumura C.Y."/>
            <person name="Schneider R."/>
            <person name="Smith A.J."/>
            <person name="Vanacova S."/>
            <person name="Villalvazo M."/>
            <person name="Haas B.J."/>
            <person name="Pertea M."/>
            <person name="Feldblyum T.V."/>
            <person name="Utterback T.R."/>
            <person name="Shu C.L."/>
            <person name="Osoegawa K."/>
            <person name="de Jong P.J."/>
            <person name="Hrdy I."/>
            <person name="Horvathova L."/>
            <person name="Zubacova Z."/>
            <person name="Dolezal P."/>
            <person name="Malik S.B."/>
            <person name="Logsdon J.M. Jr."/>
            <person name="Henze K."/>
            <person name="Gupta A."/>
            <person name="Wang C.C."/>
            <person name="Dunne R.L."/>
            <person name="Upcroft J.A."/>
            <person name="Upcroft P."/>
            <person name="White O."/>
            <person name="Salzberg S.L."/>
            <person name="Tang P."/>
            <person name="Chiu C.-H."/>
            <person name="Lee Y.-S."/>
            <person name="Embley T.M."/>
            <person name="Coombs G.H."/>
            <person name="Mottram J.C."/>
            <person name="Tachezy J."/>
            <person name="Fraser-Liggett C.M."/>
            <person name="Johnson P.J."/>
        </authorList>
    </citation>
    <scope>NUCLEOTIDE SEQUENCE [LARGE SCALE GENOMIC DNA]</scope>
    <source>
        <strain evidence="9">G3</strain>
    </source>
</reference>
<dbReference type="PANTHER" id="PTHR10953:SF5">
    <property type="entry name" value="SUMO-ACTIVATING ENZYME SUBUNIT 2"/>
    <property type="match status" value="1"/>
</dbReference>
<dbReference type="FunFam" id="3.50.50.80:FF:000002">
    <property type="entry name" value="SUMO-activating enzyme subunit 2"/>
    <property type="match status" value="1"/>
</dbReference>
<evidence type="ECO:0000313" key="10">
    <source>
        <dbReference type="Proteomes" id="UP000001542"/>
    </source>
</evidence>
<dbReference type="InterPro" id="IPR045886">
    <property type="entry name" value="ThiF/MoeB/HesA"/>
</dbReference>
<dbReference type="PANTHER" id="PTHR10953">
    <property type="entry name" value="UBIQUITIN-ACTIVATING ENZYME E1"/>
    <property type="match status" value="1"/>
</dbReference>
<comment type="similarity">
    <text evidence="4">Belongs to the ubiquitin-activating E1 family.</text>
</comment>
<dbReference type="UniPathway" id="UPA00886"/>
<dbReference type="Proteomes" id="UP000001542">
    <property type="component" value="Unassembled WGS sequence"/>
</dbReference>
<feature type="domain" description="THIF-type NAD/FAD binding fold" evidence="8">
    <location>
        <begin position="8"/>
        <end position="371"/>
    </location>
</feature>
<feature type="binding site" evidence="7">
    <location>
        <position position="370"/>
    </location>
    <ligand>
        <name>Zn(2+)</name>
        <dbReference type="ChEBI" id="CHEBI:29105"/>
    </ligand>
</feature>
<keyword evidence="10" id="KW-1185">Reference proteome</keyword>
<evidence type="ECO:0000256" key="6">
    <source>
        <dbReference type="PIRSR" id="PIRSR039133-2"/>
    </source>
</evidence>
<dbReference type="GO" id="GO:0016925">
    <property type="term" value="P:protein sumoylation"/>
    <property type="evidence" value="ECO:0000318"/>
    <property type="project" value="GO_Central"/>
</dbReference>
<feature type="binding site" evidence="6">
    <location>
        <begin position="45"/>
        <end position="48"/>
    </location>
    <ligand>
        <name>ATP</name>
        <dbReference type="ChEBI" id="CHEBI:30616"/>
    </ligand>
</feature>
<dbReference type="OMA" id="KCIINNI"/>
<dbReference type="FunCoup" id="A2EKZ3">
    <property type="interactions" value="1359"/>
</dbReference>
<dbReference type="InterPro" id="IPR000594">
    <property type="entry name" value="ThiF_NAD_FAD-bd"/>
</dbReference>
<dbReference type="Gene3D" id="3.40.50.720">
    <property type="entry name" value="NAD(P)-binding Rossmann-like Domain"/>
    <property type="match status" value="1"/>
</dbReference>
<evidence type="ECO:0000313" key="9">
    <source>
        <dbReference type="EMBL" id="EAY06701.1"/>
    </source>
</evidence>
<feature type="binding site" evidence="6">
    <location>
        <begin position="106"/>
        <end position="111"/>
    </location>
    <ligand>
        <name>ATP</name>
        <dbReference type="ChEBI" id="CHEBI:30616"/>
    </ligand>
</feature>
<evidence type="ECO:0000256" key="4">
    <source>
        <dbReference type="PIRNR" id="PIRNR039133"/>
    </source>
</evidence>
<name>A2EKZ3_TRIV3</name>